<evidence type="ECO:0000313" key="5">
    <source>
        <dbReference type="EMBL" id="CAH1780290.1"/>
    </source>
</evidence>
<keyword evidence="2" id="KW-0238">DNA-binding</keyword>
<feature type="compositionally biased region" description="Basic and acidic residues" evidence="4">
    <location>
        <begin position="101"/>
        <end position="110"/>
    </location>
</feature>
<feature type="compositionally biased region" description="Low complexity" evidence="4">
    <location>
        <begin position="153"/>
        <end position="166"/>
    </location>
</feature>
<accession>A0A8J1USE6</accession>
<dbReference type="SMART" id="SM00398">
    <property type="entry name" value="HMG"/>
    <property type="match status" value="1"/>
</dbReference>
<dbReference type="PROSITE" id="PS50118">
    <property type="entry name" value="HMG_BOX_2"/>
    <property type="match status" value="1"/>
</dbReference>
<feature type="compositionally biased region" description="Polar residues" evidence="4">
    <location>
        <begin position="258"/>
        <end position="278"/>
    </location>
</feature>
<comment type="caution">
    <text evidence="5">The sequence shown here is derived from an EMBL/GenBank/DDBJ whole genome shotgun (WGS) entry which is preliminary data.</text>
</comment>
<dbReference type="Proteomes" id="UP000749559">
    <property type="component" value="Unassembled WGS sequence"/>
</dbReference>
<dbReference type="GO" id="GO:0006357">
    <property type="term" value="P:regulation of transcription by RNA polymerase II"/>
    <property type="evidence" value="ECO:0007669"/>
    <property type="project" value="TreeGrafter"/>
</dbReference>
<dbReference type="AlphaFoldDB" id="A0A8J1USE6"/>
<sequence length="597" mass="66847">MADFRFPVSRISRKNISISQKVYRYDIWNFPERIYVHNLETPSLDLCYLEKQNQRQRFLRNYMEKQTFHIPSFGDDEFDFQSTFPQHDDSQHSTFTQQPDDSQHSSDTHNQHPAVTRTSNHQNIFTTFTRNSGIGNDLNNRLVDNSTSLNNGLINNSNSLNNNRLSHPPPSDSFRHSQQVAPSVPRLSHPPVSQSDYSLNSALNSLDNLNPLFPPQNINIPDISVSNSVDQLHSGNSLHTSFNQEFIDRDIYNAYSSVTSQGRSPYPTHNPSRVQHSNHPLGLQHHPLNRPIMEQEGSPMNSSLTPSPLGSNSDSDDMPLAQLAGAKRGAPKGGKKGSKAAKKRKKKDPNEPQKPVSAYALFFRDTQAAIKGSNPNANFGEISKIVASMWDSLDPEQKGAYKKRTEVAKKDYLKQLAAYRASLVSKQGVIEEHPAETNSPVKPVPMVSILPSPVKMDTMSNPTQTMTHPIQKGMAMEREPILMSMPQPDSYQNNTDVSQGAYQAQAPPTQQLTQIAPKPLPQLTDVSHMQDTELQDQLAQLDNFSLQHCMRNGCGNQAVEQIGWDQEYCSNDCVVSHCRDVFTAWISARGTSYASVK</sequence>
<dbReference type="PANTHER" id="PTHR45781">
    <property type="entry name" value="AGAP000281-PA"/>
    <property type="match status" value="1"/>
</dbReference>
<feature type="region of interest" description="Disordered" evidence="4">
    <location>
        <begin position="153"/>
        <end position="199"/>
    </location>
</feature>
<dbReference type="GO" id="GO:0005634">
    <property type="term" value="C:nucleus"/>
    <property type="evidence" value="ECO:0007669"/>
    <property type="project" value="UniProtKB-SubCell"/>
</dbReference>
<dbReference type="Pfam" id="PF00505">
    <property type="entry name" value="HMG_box"/>
    <property type="match status" value="1"/>
</dbReference>
<reference evidence="5" key="1">
    <citation type="submission" date="2022-03" db="EMBL/GenBank/DDBJ databases">
        <authorList>
            <person name="Martin C."/>
        </authorList>
    </citation>
    <scope>NUCLEOTIDE SEQUENCE</scope>
</reference>
<evidence type="ECO:0000256" key="4">
    <source>
        <dbReference type="SAM" id="MobiDB-lite"/>
    </source>
</evidence>
<feature type="compositionally biased region" description="Basic residues" evidence="4">
    <location>
        <begin position="329"/>
        <end position="347"/>
    </location>
</feature>
<organism evidence="5 6">
    <name type="scientific">Owenia fusiformis</name>
    <name type="common">Polychaete worm</name>
    <dbReference type="NCBI Taxonomy" id="6347"/>
    <lineage>
        <taxon>Eukaryota</taxon>
        <taxon>Metazoa</taxon>
        <taxon>Spiralia</taxon>
        <taxon>Lophotrochozoa</taxon>
        <taxon>Annelida</taxon>
        <taxon>Polychaeta</taxon>
        <taxon>Sedentaria</taxon>
        <taxon>Canalipalpata</taxon>
        <taxon>Sabellida</taxon>
        <taxon>Oweniida</taxon>
        <taxon>Oweniidae</taxon>
        <taxon>Owenia</taxon>
    </lineage>
</organism>
<evidence type="ECO:0000256" key="2">
    <source>
        <dbReference type="ARBA" id="ARBA00023125"/>
    </source>
</evidence>
<evidence type="ECO:0000256" key="3">
    <source>
        <dbReference type="ARBA" id="ARBA00023242"/>
    </source>
</evidence>
<dbReference type="OrthoDB" id="10027956at2759"/>
<dbReference type="PANTHER" id="PTHR45781:SF1">
    <property type="entry name" value="HMG BOX DOMAIN-CONTAINING PROTEIN"/>
    <property type="match status" value="1"/>
</dbReference>
<dbReference type="SUPFAM" id="SSF47095">
    <property type="entry name" value="HMG-box"/>
    <property type="match status" value="1"/>
</dbReference>
<dbReference type="EMBL" id="CAIIXF020000003">
    <property type="protein sequence ID" value="CAH1780290.1"/>
    <property type="molecule type" value="Genomic_DNA"/>
</dbReference>
<feature type="compositionally biased region" description="Polar residues" evidence="4">
    <location>
        <begin position="298"/>
        <end position="313"/>
    </location>
</feature>
<dbReference type="InterPro" id="IPR036910">
    <property type="entry name" value="HMG_box_dom_sf"/>
</dbReference>
<gene>
    <name evidence="5" type="ORF">OFUS_LOCUS6999</name>
</gene>
<dbReference type="CDD" id="cd21995">
    <property type="entry name" value="HMG-box_TOX-like"/>
    <property type="match status" value="1"/>
</dbReference>
<dbReference type="Gene3D" id="1.10.30.10">
    <property type="entry name" value="High mobility group box domain"/>
    <property type="match status" value="1"/>
</dbReference>
<proteinExistence type="predicted"/>
<feature type="compositionally biased region" description="Polar residues" evidence="4">
    <location>
        <begin position="111"/>
        <end position="137"/>
    </location>
</feature>
<keyword evidence="6" id="KW-1185">Reference proteome</keyword>
<evidence type="ECO:0000313" key="6">
    <source>
        <dbReference type="Proteomes" id="UP000749559"/>
    </source>
</evidence>
<dbReference type="GO" id="GO:0031490">
    <property type="term" value="F:chromatin DNA binding"/>
    <property type="evidence" value="ECO:0007669"/>
    <property type="project" value="TreeGrafter"/>
</dbReference>
<dbReference type="InterPro" id="IPR051365">
    <property type="entry name" value="TOX_HMG-box_domain"/>
</dbReference>
<protein>
    <submittedName>
        <fullName evidence="5">Uncharacterized protein</fullName>
    </submittedName>
</protein>
<dbReference type="InterPro" id="IPR009071">
    <property type="entry name" value="HMG_box_dom"/>
</dbReference>
<feature type="region of interest" description="Disordered" evidence="4">
    <location>
        <begin position="79"/>
        <end position="137"/>
    </location>
</feature>
<dbReference type="FunFam" id="1.10.30.10:FF:000005">
    <property type="entry name" value="TOX high mobility group box family member 3"/>
    <property type="match status" value="1"/>
</dbReference>
<comment type="subcellular location">
    <subcellularLocation>
        <location evidence="1">Nucleus</location>
    </subcellularLocation>
</comment>
<evidence type="ECO:0000256" key="1">
    <source>
        <dbReference type="ARBA" id="ARBA00004123"/>
    </source>
</evidence>
<keyword evidence="3" id="KW-0539">Nucleus</keyword>
<name>A0A8J1USE6_OWEFU</name>
<feature type="region of interest" description="Disordered" evidence="4">
    <location>
        <begin position="258"/>
        <end position="356"/>
    </location>
</feature>